<dbReference type="SUPFAM" id="SSF48264">
    <property type="entry name" value="Cytochrome P450"/>
    <property type="match status" value="1"/>
</dbReference>
<organism evidence="7 8">
    <name type="scientific">Hymenoscyphus fraxineus</name>
    <dbReference type="NCBI Taxonomy" id="746836"/>
    <lineage>
        <taxon>Eukaryota</taxon>
        <taxon>Fungi</taxon>
        <taxon>Dikarya</taxon>
        <taxon>Ascomycota</taxon>
        <taxon>Pezizomycotina</taxon>
        <taxon>Leotiomycetes</taxon>
        <taxon>Helotiales</taxon>
        <taxon>Helotiaceae</taxon>
        <taxon>Hymenoscyphus</taxon>
    </lineage>
</organism>
<comment type="similarity">
    <text evidence="2">Belongs to the cytochrome P450 family.</text>
</comment>
<evidence type="ECO:0000256" key="4">
    <source>
        <dbReference type="ARBA" id="ARBA00023004"/>
    </source>
</evidence>
<dbReference type="PANTHER" id="PTHR24305:SF232">
    <property type="entry name" value="P450, PUTATIVE (EUROFUNG)-RELATED"/>
    <property type="match status" value="1"/>
</dbReference>
<evidence type="ECO:0000313" key="8">
    <source>
        <dbReference type="Proteomes" id="UP000696280"/>
    </source>
</evidence>
<proteinExistence type="inferred from homology"/>
<dbReference type="CDD" id="cd20622">
    <property type="entry name" value="CYP_TRI13-like"/>
    <property type="match status" value="1"/>
</dbReference>
<dbReference type="InterPro" id="IPR050121">
    <property type="entry name" value="Cytochrome_P450_monoxygenase"/>
</dbReference>
<dbReference type="OrthoDB" id="1470350at2759"/>
<dbReference type="Gene3D" id="1.10.630.10">
    <property type="entry name" value="Cytochrome P450"/>
    <property type="match status" value="1"/>
</dbReference>
<reference evidence="7" key="1">
    <citation type="submission" date="2021-07" db="EMBL/GenBank/DDBJ databases">
        <authorList>
            <person name="Durling M."/>
        </authorList>
    </citation>
    <scope>NUCLEOTIDE SEQUENCE</scope>
</reference>
<evidence type="ECO:0008006" key="9">
    <source>
        <dbReference type="Google" id="ProtNLM"/>
    </source>
</evidence>
<dbReference type="InterPro" id="IPR002401">
    <property type="entry name" value="Cyt_P450_E_grp-I"/>
</dbReference>
<dbReference type="InterPro" id="IPR001128">
    <property type="entry name" value="Cyt_P450"/>
</dbReference>
<keyword evidence="8" id="KW-1185">Reference proteome</keyword>
<dbReference type="AlphaFoldDB" id="A0A9N9Q074"/>
<comment type="cofactor">
    <cofactor evidence="1 5">
        <name>heme</name>
        <dbReference type="ChEBI" id="CHEBI:30413"/>
    </cofactor>
</comment>
<evidence type="ECO:0000256" key="5">
    <source>
        <dbReference type="PIRSR" id="PIRSR602401-1"/>
    </source>
</evidence>
<dbReference type="PANTHER" id="PTHR24305">
    <property type="entry name" value="CYTOCHROME P450"/>
    <property type="match status" value="1"/>
</dbReference>
<keyword evidence="5" id="KW-0349">Heme</keyword>
<evidence type="ECO:0000256" key="2">
    <source>
        <dbReference type="ARBA" id="ARBA00010617"/>
    </source>
</evidence>
<dbReference type="InterPro" id="IPR036396">
    <property type="entry name" value="Cyt_P450_sf"/>
</dbReference>
<sequence length="580" mass="64887">MGMEMPLGLTPQILSLFVGSGITLLILFYRWALPKPIPGIPYNKKAANSIFGDVGALVEATSKTKEMFAWMMQQNVNLDSPIIQLFTRPFGKPLVVIADFREAQDIMVRRTKEFDRSKFFGEVSGAISPKSHFCMPTGSEFRQHRKWLQGVMGMGFLHQTAAPHIYAAGLDLIQLWEQKARLAKGHPFVAADDLYRTAMDAVWSIVFGADIDNSTTKAQLKLYSTIKSIQLKNDLDSPVDLPSAPYPAAVQSILTLTDSVETSIKSPVPVLAHWFLRQTSTMKKAYKDKDQVIGDEINKAVKRATSKDPNEKTITCAIDDFVQREFLLAQKENRQPEADGRGMYDEILGFIMGAHDTTATAIAWALKNLADNPDVQTKLRAELRAYHHEATAEKRLPTFQEINESQVHYRDAVIEEILRCSLAEAANVRTALCDAEVLGHRIPKGTEVFLLGNGPSIFAPAFNIDESLRTKSGIEAKDKVGTWKHEGIADFDPERWMEEDKAAGQKVFNSAAGPHLTFGLGERGCYGRRMAYVEIKLLLTQIVWTFELYKCPEALSSYAAIDKMTHVPQQCYIKPVKLVW</sequence>
<name>A0A9N9Q074_9HELO</name>
<keyword evidence="6" id="KW-0472">Membrane</keyword>
<dbReference type="PRINTS" id="PR00385">
    <property type="entry name" value="P450"/>
</dbReference>
<dbReference type="EMBL" id="CAJVRL010000099">
    <property type="protein sequence ID" value="CAG8960472.1"/>
    <property type="molecule type" value="Genomic_DNA"/>
</dbReference>
<keyword evidence="4 5" id="KW-0408">Iron</keyword>
<feature type="binding site" description="axial binding residue" evidence="5">
    <location>
        <position position="525"/>
    </location>
    <ligand>
        <name>heme</name>
        <dbReference type="ChEBI" id="CHEBI:30413"/>
    </ligand>
    <ligandPart>
        <name>Fe</name>
        <dbReference type="ChEBI" id="CHEBI:18248"/>
    </ligandPart>
</feature>
<keyword evidence="3 5" id="KW-0479">Metal-binding</keyword>
<evidence type="ECO:0000256" key="1">
    <source>
        <dbReference type="ARBA" id="ARBA00001971"/>
    </source>
</evidence>
<feature type="transmembrane region" description="Helical" evidence="6">
    <location>
        <begin position="12"/>
        <end position="32"/>
    </location>
</feature>
<dbReference type="Proteomes" id="UP000696280">
    <property type="component" value="Unassembled WGS sequence"/>
</dbReference>
<evidence type="ECO:0000313" key="7">
    <source>
        <dbReference type="EMBL" id="CAG8960472.1"/>
    </source>
</evidence>
<dbReference type="GO" id="GO:0005506">
    <property type="term" value="F:iron ion binding"/>
    <property type="evidence" value="ECO:0007669"/>
    <property type="project" value="InterPro"/>
</dbReference>
<gene>
    <name evidence="7" type="ORF">HYFRA_00008191</name>
</gene>
<evidence type="ECO:0000256" key="3">
    <source>
        <dbReference type="ARBA" id="ARBA00022723"/>
    </source>
</evidence>
<dbReference type="GO" id="GO:0004497">
    <property type="term" value="F:monooxygenase activity"/>
    <property type="evidence" value="ECO:0007669"/>
    <property type="project" value="InterPro"/>
</dbReference>
<dbReference type="PRINTS" id="PR00463">
    <property type="entry name" value="EP450I"/>
</dbReference>
<protein>
    <recommendedName>
        <fullName evidence="9">Cytochrome P450 monooxygenase</fullName>
    </recommendedName>
</protein>
<comment type="caution">
    <text evidence="7">The sequence shown here is derived from an EMBL/GenBank/DDBJ whole genome shotgun (WGS) entry which is preliminary data.</text>
</comment>
<accession>A0A9N9Q074</accession>
<dbReference type="GO" id="GO:0020037">
    <property type="term" value="F:heme binding"/>
    <property type="evidence" value="ECO:0007669"/>
    <property type="project" value="InterPro"/>
</dbReference>
<dbReference type="GO" id="GO:0016705">
    <property type="term" value="F:oxidoreductase activity, acting on paired donors, with incorporation or reduction of molecular oxygen"/>
    <property type="evidence" value="ECO:0007669"/>
    <property type="project" value="InterPro"/>
</dbReference>
<keyword evidence="6" id="KW-0812">Transmembrane</keyword>
<dbReference type="Pfam" id="PF00067">
    <property type="entry name" value="p450"/>
    <property type="match status" value="2"/>
</dbReference>
<keyword evidence="6" id="KW-1133">Transmembrane helix</keyword>
<evidence type="ECO:0000256" key="6">
    <source>
        <dbReference type="SAM" id="Phobius"/>
    </source>
</evidence>